<evidence type="ECO:0000313" key="3">
    <source>
        <dbReference type="EMBL" id="CEN37028.1"/>
    </source>
</evidence>
<dbReference type="Gene3D" id="3.10.129.10">
    <property type="entry name" value="Hotdog Thioesterase"/>
    <property type="match status" value="1"/>
</dbReference>
<evidence type="ECO:0000256" key="2">
    <source>
        <dbReference type="ARBA" id="ARBA00022801"/>
    </source>
</evidence>
<evidence type="ECO:0000313" key="4">
    <source>
        <dbReference type="Proteomes" id="UP000044026"/>
    </source>
</evidence>
<dbReference type="InterPro" id="IPR050563">
    <property type="entry name" value="4-hydroxybenzoyl-CoA_TE"/>
</dbReference>
<proteinExistence type="inferred from homology"/>
<dbReference type="Pfam" id="PF13279">
    <property type="entry name" value="4HBT_2"/>
    <property type="match status" value="1"/>
</dbReference>
<dbReference type="CDD" id="cd00586">
    <property type="entry name" value="4HBT"/>
    <property type="match status" value="1"/>
</dbReference>
<dbReference type="InterPro" id="IPR029069">
    <property type="entry name" value="HotDog_dom_sf"/>
</dbReference>
<dbReference type="EMBL" id="CDOE01000065">
    <property type="protein sequence ID" value="CEN37028.1"/>
    <property type="molecule type" value="Genomic_DNA"/>
</dbReference>
<protein>
    <submittedName>
        <fullName evidence="3">Putative 4-hydroxybenzoyl-CoA thioesterase</fullName>
        <ecNumber evidence="3">3.1.2.23</ecNumber>
    </submittedName>
</protein>
<organism evidence="3 4">
    <name type="scientific">Capnocytophaga canimorsus</name>
    <dbReference type="NCBI Taxonomy" id="28188"/>
    <lineage>
        <taxon>Bacteria</taxon>
        <taxon>Pseudomonadati</taxon>
        <taxon>Bacteroidota</taxon>
        <taxon>Flavobacteriia</taxon>
        <taxon>Flavobacteriales</taxon>
        <taxon>Flavobacteriaceae</taxon>
        <taxon>Capnocytophaga</taxon>
    </lineage>
</organism>
<dbReference type="PANTHER" id="PTHR31793">
    <property type="entry name" value="4-HYDROXYBENZOYL-COA THIOESTERASE FAMILY MEMBER"/>
    <property type="match status" value="1"/>
</dbReference>
<dbReference type="OMA" id="GDTDQMG"/>
<dbReference type="NCBIfam" id="TIGR00051">
    <property type="entry name" value="YbgC/FadM family acyl-CoA thioesterase"/>
    <property type="match status" value="1"/>
</dbReference>
<dbReference type="InterPro" id="IPR006684">
    <property type="entry name" value="YbgC/YbaW"/>
</dbReference>
<dbReference type="GeneID" id="69581461"/>
<gene>
    <name evidence="3" type="ORF">CCAN12_680058</name>
</gene>
<dbReference type="PANTHER" id="PTHR31793:SF27">
    <property type="entry name" value="NOVEL THIOESTERASE SUPERFAMILY DOMAIN AND SAPOSIN A-TYPE DOMAIN CONTAINING PROTEIN (0610012H03RIK)"/>
    <property type="match status" value="1"/>
</dbReference>
<dbReference type="GO" id="GO:0018739">
    <property type="term" value="F:4-hydroxybenzoyl-CoA thioesterase activity"/>
    <property type="evidence" value="ECO:0007669"/>
    <property type="project" value="UniProtKB-EC"/>
</dbReference>
<dbReference type="AlphaFoldDB" id="A0A0B7HHJ1"/>
<dbReference type="SUPFAM" id="SSF54637">
    <property type="entry name" value="Thioesterase/thiol ester dehydrase-isomerase"/>
    <property type="match status" value="1"/>
</dbReference>
<dbReference type="EC" id="3.1.2.23" evidence="3"/>
<sequence length="138" mass="16345">MKNLCFDYQVRTRYSETDQMGVIYYGNYPQYLELGRVEWLRKLGVSYKQLEEEGIMLPVVSLQINYKKPALYDEILTIRTQIKNLPSTKIEFDYEILNEKEEVISTANTTLVFVDVKTWRPTRCPEKILEAIREAMSF</sequence>
<keyword evidence="2 3" id="KW-0378">Hydrolase</keyword>
<comment type="similarity">
    <text evidence="1">Belongs to the 4-hydroxybenzoyl-CoA thioesterase family.</text>
</comment>
<dbReference type="PIRSF" id="PIRSF003230">
    <property type="entry name" value="YbgC"/>
    <property type="match status" value="1"/>
</dbReference>
<name>A0A0B7HHJ1_9FLAO</name>
<reference evidence="3 4" key="1">
    <citation type="submission" date="2015-01" db="EMBL/GenBank/DDBJ databases">
        <authorList>
            <person name="MANFREDI Pablo"/>
        </authorList>
    </citation>
    <scope>NUCLEOTIDE SEQUENCE [LARGE SCALE GENOMIC DNA]</scope>
    <source>
        <strain evidence="3 4">Cc12</strain>
    </source>
</reference>
<dbReference type="RefSeq" id="WP_013996945.1">
    <property type="nucleotide sequence ID" value="NZ_BOQI01000013.1"/>
</dbReference>
<dbReference type="GO" id="GO:0047617">
    <property type="term" value="F:fatty acyl-CoA hydrolase activity"/>
    <property type="evidence" value="ECO:0007669"/>
    <property type="project" value="TreeGrafter"/>
</dbReference>
<evidence type="ECO:0000256" key="1">
    <source>
        <dbReference type="ARBA" id="ARBA00005953"/>
    </source>
</evidence>
<dbReference type="Proteomes" id="UP000044026">
    <property type="component" value="Unassembled WGS sequence"/>
</dbReference>
<accession>A0A0B7HHJ1</accession>